<dbReference type="SUPFAM" id="SSF51556">
    <property type="entry name" value="Metallo-dependent hydrolases"/>
    <property type="match status" value="1"/>
</dbReference>
<dbReference type="Pfam" id="PF01979">
    <property type="entry name" value="Amidohydro_1"/>
    <property type="match status" value="1"/>
</dbReference>
<dbReference type="Proteomes" id="UP000177281">
    <property type="component" value="Unassembled WGS sequence"/>
</dbReference>
<feature type="domain" description="Amidohydrolase-related" evidence="1">
    <location>
        <begin position="66"/>
        <end position="429"/>
    </location>
</feature>
<dbReference type="AlphaFoldDB" id="A0A1F5Q2Q5"/>
<dbReference type="InterPro" id="IPR032466">
    <property type="entry name" value="Metal_Hydrolase"/>
</dbReference>
<dbReference type="SUPFAM" id="SSF51338">
    <property type="entry name" value="Composite domain of metallo-dependent hydrolases"/>
    <property type="match status" value="1"/>
</dbReference>
<evidence type="ECO:0000313" key="3">
    <source>
        <dbReference type="Proteomes" id="UP000177281"/>
    </source>
</evidence>
<comment type="caution">
    <text evidence="2">The sequence shown here is derived from an EMBL/GenBank/DDBJ whole genome shotgun (WGS) entry which is preliminary data.</text>
</comment>
<organism evidence="2 3">
    <name type="scientific">Candidatus Doudnabacteria bacterium RIFCSPLOWO2_01_FULL_44_21</name>
    <dbReference type="NCBI Taxonomy" id="1817841"/>
    <lineage>
        <taxon>Bacteria</taxon>
        <taxon>Candidatus Doudnaibacteriota</taxon>
    </lineage>
</organism>
<name>A0A1F5Q2Q5_9BACT</name>
<dbReference type="InterPro" id="IPR011059">
    <property type="entry name" value="Metal-dep_hydrolase_composite"/>
</dbReference>
<evidence type="ECO:0000259" key="1">
    <source>
        <dbReference type="Pfam" id="PF01979"/>
    </source>
</evidence>
<dbReference type="InterPro" id="IPR051781">
    <property type="entry name" value="Metallo-dep_Hydrolase"/>
</dbReference>
<protein>
    <recommendedName>
        <fullName evidence="1">Amidohydrolase-related domain-containing protein</fullName>
    </recommendedName>
</protein>
<proteinExistence type="predicted"/>
<reference evidence="2 3" key="1">
    <citation type="journal article" date="2016" name="Nat. Commun.">
        <title>Thousands of microbial genomes shed light on interconnected biogeochemical processes in an aquifer system.</title>
        <authorList>
            <person name="Anantharaman K."/>
            <person name="Brown C.T."/>
            <person name="Hug L.A."/>
            <person name="Sharon I."/>
            <person name="Castelle C.J."/>
            <person name="Probst A.J."/>
            <person name="Thomas B.C."/>
            <person name="Singh A."/>
            <person name="Wilkins M.J."/>
            <person name="Karaoz U."/>
            <person name="Brodie E.L."/>
            <person name="Williams K.H."/>
            <person name="Hubbard S.S."/>
            <person name="Banfield J.F."/>
        </authorList>
    </citation>
    <scope>NUCLEOTIDE SEQUENCE [LARGE SCALE GENOMIC DNA]</scope>
</reference>
<dbReference type="Gene3D" id="3.40.50.10910">
    <property type="entry name" value="Amidohydrolase"/>
    <property type="match status" value="1"/>
</dbReference>
<dbReference type="Gene3D" id="2.30.40.10">
    <property type="entry name" value="Urease, subunit C, domain 1"/>
    <property type="match status" value="1"/>
</dbReference>
<dbReference type="PANTHER" id="PTHR43135">
    <property type="entry name" value="ALPHA-D-RIBOSE 1-METHYLPHOSPHONATE 5-TRIPHOSPHATE DIPHOSPHATASE"/>
    <property type="match status" value="1"/>
</dbReference>
<dbReference type="EMBL" id="MFFB01000004">
    <property type="protein sequence ID" value="OGE96446.1"/>
    <property type="molecule type" value="Genomic_DNA"/>
</dbReference>
<dbReference type="STRING" id="1817841.A3B10_04620"/>
<gene>
    <name evidence="2" type="ORF">A3B10_04620</name>
</gene>
<dbReference type="Gene3D" id="1.20.58.520">
    <property type="entry name" value="Amidohydrolase"/>
    <property type="match status" value="1"/>
</dbReference>
<dbReference type="Gene3D" id="3.30.110.90">
    <property type="entry name" value="Amidohydrolase"/>
    <property type="match status" value="1"/>
</dbReference>
<evidence type="ECO:0000313" key="2">
    <source>
        <dbReference type="EMBL" id="OGE96446.1"/>
    </source>
</evidence>
<dbReference type="GO" id="GO:0016810">
    <property type="term" value="F:hydrolase activity, acting on carbon-nitrogen (but not peptide) bonds"/>
    <property type="evidence" value="ECO:0007669"/>
    <property type="project" value="InterPro"/>
</dbReference>
<dbReference type="PANTHER" id="PTHR43135:SF3">
    <property type="entry name" value="ALPHA-D-RIBOSE 1-METHYLPHOSPHONATE 5-TRIPHOSPHATE DIPHOSPHATASE"/>
    <property type="match status" value="1"/>
</dbReference>
<dbReference type="InterPro" id="IPR006680">
    <property type="entry name" value="Amidohydro-rel"/>
</dbReference>
<accession>A0A1F5Q2Q5</accession>
<sequence length="441" mass="50202">MGAILNYMTMPPILIKNVNIIPMPGPRILYGYDVTIEGARIKQILPSRKQEGKKFAGRVINGTGKFLIPGLFDMHVHLYSRTFLPLFLQYGITAIRETGNYKKEIFSLRDKVNSGKLLGPRMYICGPILEGDPPFWKGFRIVRNKKEGRAAVRELQRQEVDFIKVYGTLKPKVYEAVLEEAHKRNLKVTGHLPESINVMKAIKMGQDGFEHMSSMCRHVSKIVSVNANLKSYPGWRKFVDVKIDKRKLEKLGSLLEQNNISLCPTLVVDRKMSQLADYPKLKQSKEARLLPKYYREIKWNPNHLKSSTNINGRPPLYWENFCLYYEKTRHILPFLWKRSNILAGSDTPNPFVIPGVSLLEELELLVDSGLKPYQTLEAATYNAALSLGVLPNLGTIEEGKIANLVLLEKNPLKNISNIRSIKGVILNGTYLSRKNLKKKKG</sequence>